<reference evidence="2 3" key="1">
    <citation type="journal article" date="2013" name="Genome Biol.">
        <title>Comparative genomics of the core and accessory genomes of 48 Sinorhizobium strains comprising five genospecies.</title>
        <authorList>
            <person name="Sugawara M."/>
            <person name="Epstein B."/>
            <person name="Badgley B.D."/>
            <person name="Unno T."/>
            <person name="Xu L."/>
            <person name="Reese J."/>
            <person name="Gyaneshwar P."/>
            <person name="Denny R."/>
            <person name="Mudge J."/>
            <person name="Bharti A.K."/>
            <person name="Farmer A.D."/>
            <person name="May G.D."/>
            <person name="Woodward J.E."/>
            <person name="Medigue C."/>
            <person name="Vallenet D."/>
            <person name="Lajus A."/>
            <person name="Rouy Z."/>
            <person name="Martinez-Vaz B."/>
            <person name="Tiffin P."/>
            <person name="Young N.D."/>
            <person name="Sadowsky M.J."/>
        </authorList>
    </citation>
    <scope>NUCLEOTIDE SEQUENCE [LARGE SCALE GENOMIC DNA]</scope>
    <source>
        <strain evidence="2 3">USDA4894</strain>
    </source>
</reference>
<keyword evidence="2" id="KW-0378">Hydrolase</keyword>
<dbReference type="PRINTS" id="PR00111">
    <property type="entry name" value="ABHYDROLASE"/>
</dbReference>
<dbReference type="Pfam" id="PF00561">
    <property type="entry name" value="Abhydrolase_1"/>
    <property type="match status" value="1"/>
</dbReference>
<feature type="domain" description="AB hydrolase-1" evidence="1">
    <location>
        <begin position="58"/>
        <end position="293"/>
    </location>
</feature>
<accession>A0A6N7LCX3</accession>
<dbReference type="AlphaFoldDB" id="A0A6N7LCX3"/>
<dbReference type="EMBL" id="WITC01000043">
    <property type="protein sequence ID" value="MQX15466.1"/>
    <property type="molecule type" value="Genomic_DNA"/>
</dbReference>
<name>A0A6N7LCX3_SINTE</name>
<dbReference type="SUPFAM" id="SSF53474">
    <property type="entry name" value="alpha/beta-Hydrolases"/>
    <property type="match status" value="1"/>
</dbReference>
<dbReference type="PANTHER" id="PTHR43689:SF8">
    <property type="entry name" value="ALPHA_BETA-HYDROLASES SUPERFAMILY PROTEIN"/>
    <property type="match status" value="1"/>
</dbReference>
<dbReference type="GO" id="GO:0016787">
    <property type="term" value="F:hydrolase activity"/>
    <property type="evidence" value="ECO:0007669"/>
    <property type="project" value="UniProtKB-KW"/>
</dbReference>
<dbReference type="Proteomes" id="UP000439983">
    <property type="component" value="Unassembled WGS sequence"/>
</dbReference>
<gene>
    <name evidence="2" type="ORF">GHK62_11980</name>
</gene>
<dbReference type="OrthoDB" id="9815441at2"/>
<sequence>MLAALLLLAILTIASIGYSVWQARRISARFPNLGDLVDVGGFRMNCVQVSAPGSPDLPPIVFIHGAGGNLLDQMHAFRPALEGRAELLFVDRPGHGYSERGGSFNGWPDGQAEAIARLMERRGIDRAIVVGHSFGAAIAASFALHHPERTAGVVLLAPATHPWPGGIDWYFTLAKLPCLGWLFAHTVATPLGLRRIDSATRSIFSPNERPLDYIGKTAPHLVLRPATFLNNAIDVANLHAYVTRVSPRYAEIAAPTVIITGDSDAIVLADIHARGLARDIVGSELLWIANLGHKPDYVVTEVVVAAIEKLAGKPCDLQEAARRAGARLAVKDASMPEKSYTPVSPSEPI</sequence>
<organism evidence="2 3">
    <name type="scientific">Sinorhizobium terangae</name>
    <dbReference type="NCBI Taxonomy" id="110322"/>
    <lineage>
        <taxon>Bacteria</taxon>
        <taxon>Pseudomonadati</taxon>
        <taxon>Pseudomonadota</taxon>
        <taxon>Alphaproteobacteria</taxon>
        <taxon>Hyphomicrobiales</taxon>
        <taxon>Rhizobiaceae</taxon>
        <taxon>Sinorhizobium/Ensifer group</taxon>
        <taxon>Sinorhizobium</taxon>
    </lineage>
</organism>
<evidence type="ECO:0000313" key="3">
    <source>
        <dbReference type="Proteomes" id="UP000439983"/>
    </source>
</evidence>
<keyword evidence="3" id="KW-1185">Reference proteome</keyword>
<protein>
    <submittedName>
        <fullName evidence="2">Alpha/beta fold hydrolase</fullName>
    </submittedName>
</protein>
<dbReference type="RefSeq" id="WP_153439345.1">
    <property type="nucleotide sequence ID" value="NZ_CP121659.1"/>
</dbReference>
<evidence type="ECO:0000313" key="2">
    <source>
        <dbReference type="EMBL" id="MQX15466.1"/>
    </source>
</evidence>
<comment type="caution">
    <text evidence="2">The sequence shown here is derived from an EMBL/GenBank/DDBJ whole genome shotgun (WGS) entry which is preliminary data.</text>
</comment>
<proteinExistence type="predicted"/>
<dbReference type="InterPro" id="IPR029058">
    <property type="entry name" value="AB_hydrolase_fold"/>
</dbReference>
<evidence type="ECO:0000259" key="1">
    <source>
        <dbReference type="Pfam" id="PF00561"/>
    </source>
</evidence>
<dbReference type="Gene3D" id="3.40.50.1820">
    <property type="entry name" value="alpha/beta hydrolase"/>
    <property type="match status" value="1"/>
</dbReference>
<dbReference type="InterPro" id="IPR000073">
    <property type="entry name" value="AB_hydrolase_1"/>
</dbReference>
<dbReference type="PANTHER" id="PTHR43689">
    <property type="entry name" value="HYDROLASE"/>
    <property type="match status" value="1"/>
</dbReference>